<gene>
    <name evidence="1" type="ORF">NDU88_004340</name>
</gene>
<organism evidence="1 2">
    <name type="scientific">Pleurodeles waltl</name>
    <name type="common">Iberian ribbed newt</name>
    <dbReference type="NCBI Taxonomy" id="8319"/>
    <lineage>
        <taxon>Eukaryota</taxon>
        <taxon>Metazoa</taxon>
        <taxon>Chordata</taxon>
        <taxon>Craniata</taxon>
        <taxon>Vertebrata</taxon>
        <taxon>Euteleostomi</taxon>
        <taxon>Amphibia</taxon>
        <taxon>Batrachia</taxon>
        <taxon>Caudata</taxon>
        <taxon>Salamandroidea</taxon>
        <taxon>Salamandridae</taxon>
        <taxon>Pleurodelinae</taxon>
        <taxon>Pleurodeles</taxon>
    </lineage>
</organism>
<protein>
    <submittedName>
        <fullName evidence="1">Uncharacterized protein</fullName>
    </submittedName>
</protein>
<evidence type="ECO:0000313" key="1">
    <source>
        <dbReference type="EMBL" id="KAJ1200516.1"/>
    </source>
</evidence>
<sequence>MCGVHRSRCRQRRRRCGSAVAVRPKPAERDGTVLRDPHERCLQATVQAKMPVDDTGADGAGVGGPGLGRGTGRCFVLLTSGVHRPRCRQRRRCQQERRRRGCPGCGVSR</sequence>
<proteinExistence type="predicted"/>
<reference evidence="1" key="1">
    <citation type="journal article" date="2022" name="bioRxiv">
        <title>Sequencing and chromosome-scale assembly of the giantPleurodeles waltlgenome.</title>
        <authorList>
            <person name="Brown T."/>
            <person name="Elewa A."/>
            <person name="Iarovenko S."/>
            <person name="Subramanian E."/>
            <person name="Araus A.J."/>
            <person name="Petzold A."/>
            <person name="Susuki M."/>
            <person name="Suzuki K.-i.T."/>
            <person name="Hayashi T."/>
            <person name="Toyoda A."/>
            <person name="Oliveira C."/>
            <person name="Osipova E."/>
            <person name="Leigh N.D."/>
            <person name="Simon A."/>
            <person name="Yun M.H."/>
        </authorList>
    </citation>
    <scope>NUCLEOTIDE SEQUENCE</scope>
    <source>
        <strain evidence="1">20211129_DDA</strain>
        <tissue evidence="1">Liver</tissue>
    </source>
</reference>
<dbReference type="AlphaFoldDB" id="A0AAV7VJJ8"/>
<name>A0AAV7VJJ8_PLEWA</name>
<keyword evidence="2" id="KW-1185">Reference proteome</keyword>
<evidence type="ECO:0000313" key="2">
    <source>
        <dbReference type="Proteomes" id="UP001066276"/>
    </source>
</evidence>
<accession>A0AAV7VJJ8</accession>
<dbReference type="EMBL" id="JANPWB010000003">
    <property type="protein sequence ID" value="KAJ1200516.1"/>
    <property type="molecule type" value="Genomic_DNA"/>
</dbReference>
<dbReference type="Proteomes" id="UP001066276">
    <property type="component" value="Chromosome 2_1"/>
</dbReference>
<comment type="caution">
    <text evidence="1">The sequence shown here is derived from an EMBL/GenBank/DDBJ whole genome shotgun (WGS) entry which is preliminary data.</text>
</comment>